<gene>
    <name evidence="2" type="ORF">BCR34DRAFT_187346</name>
</gene>
<dbReference type="Proteomes" id="UP000193144">
    <property type="component" value="Unassembled WGS sequence"/>
</dbReference>
<sequence>MVNSRRIESSPCWSQRLTVEPGNQSKGAAPAMESVSGGQKICIKGWPLKDTHSRKCERTAKPCGPILRATTDICRISPPFLLRLVHASCVNYIMCAITPCEHLDAVFPTLGDPGIPVRQICTSATFSLAPATLCNIRAFGCLESFIPPDPQILSSRQKHSRCRHGGGHRLARDRLPKTQVRESRPDWRHDREEKSISRSEVSKSGRRRGQKGLDMPTCSPSQSMQHTSPRSILRTRPSRSGVNNPPARQVIRAISLSFCTTRGESRASRRRIL</sequence>
<accession>A0A1Y1YE55</accession>
<evidence type="ECO:0000313" key="3">
    <source>
        <dbReference type="Proteomes" id="UP000193144"/>
    </source>
</evidence>
<evidence type="ECO:0000313" key="2">
    <source>
        <dbReference type="EMBL" id="ORX95884.1"/>
    </source>
</evidence>
<feature type="compositionally biased region" description="Polar residues" evidence="1">
    <location>
        <begin position="218"/>
        <end position="230"/>
    </location>
</feature>
<feature type="region of interest" description="Disordered" evidence="1">
    <location>
        <begin position="153"/>
        <end position="246"/>
    </location>
</feature>
<keyword evidence="3" id="KW-1185">Reference proteome</keyword>
<name>A0A1Y1YE55_9PLEO</name>
<organism evidence="2 3">
    <name type="scientific">Clohesyomyces aquaticus</name>
    <dbReference type="NCBI Taxonomy" id="1231657"/>
    <lineage>
        <taxon>Eukaryota</taxon>
        <taxon>Fungi</taxon>
        <taxon>Dikarya</taxon>
        <taxon>Ascomycota</taxon>
        <taxon>Pezizomycotina</taxon>
        <taxon>Dothideomycetes</taxon>
        <taxon>Pleosporomycetidae</taxon>
        <taxon>Pleosporales</taxon>
        <taxon>Lindgomycetaceae</taxon>
        <taxon>Clohesyomyces</taxon>
    </lineage>
</organism>
<feature type="compositionally biased region" description="Basic residues" evidence="1">
    <location>
        <begin position="156"/>
        <end position="169"/>
    </location>
</feature>
<feature type="compositionally biased region" description="Basic and acidic residues" evidence="1">
    <location>
        <begin position="170"/>
        <end position="203"/>
    </location>
</feature>
<reference evidence="2 3" key="1">
    <citation type="submission" date="2016-07" db="EMBL/GenBank/DDBJ databases">
        <title>Pervasive Adenine N6-methylation of Active Genes in Fungi.</title>
        <authorList>
            <consortium name="DOE Joint Genome Institute"/>
            <person name="Mondo S.J."/>
            <person name="Dannebaum R.O."/>
            <person name="Kuo R.C."/>
            <person name="Labutti K."/>
            <person name="Haridas S."/>
            <person name="Kuo A."/>
            <person name="Salamov A."/>
            <person name="Ahrendt S.R."/>
            <person name="Lipzen A."/>
            <person name="Sullivan W."/>
            <person name="Andreopoulos W.B."/>
            <person name="Clum A."/>
            <person name="Lindquist E."/>
            <person name="Daum C."/>
            <person name="Ramamoorthy G.K."/>
            <person name="Gryganskyi A."/>
            <person name="Culley D."/>
            <person name="Magnuson J.K."/>
            <person name="James T.Y."/>
            <person name="O'Malley M.A."/>
            <person name="Stajich J.E."/>
            <person name="Spatafora J.W."/>
            <person name="Visel A."/>
            <person name="Grigoriev I.V."/>
        </authorList>
    </citation>
    <scope>NUCLEOTIDE SEQUENCE [LARGE SCALE GENOMIC DNA]</scope>
    <source>
        <strain evidence="2 3">CBS 115471</strain>
    </source>
</reference>
<dbReference type="AlphaFoldDB" id="A0A1Y1YE55"/>
<comment type="caution">
    <text evidence="2">The sequence shown here is derived from an EMBL/GenBank/DDBJ whole genome shotgun (WGS) entry which is preliminary data.</text>
</comment>
<protein>
    <submittedName>
        <fullName evidence="2">Uncharacterized protein</fullName>
    </submittedName>
</protein>
<proteinExistence type="predicted"/>
<evidence type="ECO:0000256" key="1">
    <source>
        <dbReference type="SAM" id="MobiDB-lite"/>
    </source>
</evidence>
<dbReference type="EMBL" id="MCFA01000268">
    <property type="protein sequence ID" value="ORX95884.1"/>
    <property type="molecule type" value="Genomic_DNA"/>
</dbReference>